<name>A0AA48HXD6_9ALTE</name>
<dbReference type="EMBL" id="AP027272">
    <property type="protein sequence ID" value="BDX07633.1"/>
    <property type="molecule type" value="Genomic_DNA"/>
</dbReference>
<feature type="domain" description="ATPase BadF/BadG/BcrA/BcrD type" evidence="1">
    <location>
        <begin position="2"/>
        <end position="280"/>
    </location>
</feature>
<evidence type="ECO:0000313" key="2">
    <source>
        <dbReference type="EMBL" id="BDX07633.1"/>
    </source>
</evidence>
<proteinExistence type="predicted"/>
<sequence>MGVDGGGSKCRAIIQDAQGKTLGTGLSGAANLLRGTQKAQESVLAAYLQAREEAGLDKSDDSRVIAGLGLAGANLETLSEEFITTWQHPFKAAYLTTDLEIACLGAHKGKAGGVIIIGTGSCGLVASDNGSLTLGGHGFLLGDKGSGAWFGLSAVQYCLEALSGLQPDSKLVAAIQEFTGCENEQALITRFADAAPKEFAALAPLVFLQAERGDRAAANIIQSGVGYIASLCTKLLSKAPPRFSLIGGLAPLIAEHLPSELAKQISPPLSEPEEGAVLYARQCAQSFNIHDVASANEAHSVT</sequence>
<dbReference type="InterPro" id="IPR002731">
    <property type="entry name" value="ATPase_BadF"/>
</dbReference>
<reference evidence="2" key="1">
    <citation type="submission" date="2023-01" db="EMBL/GenBank/DDBJ databases">
        <title>Complete genome sequence of Planctobacterium marinum strain Dej080120_11.</title>
        <authorList>
            <person name="Ueki S."/>
            <person name="Maruyama F."/>
        </authorList>
    </citation>
    <scope>NUCLEOTIDE SEQUENCE</scope>
    <source>
        <strain evidence="2">Dej080120_11</strain>
    </source>
</reference>
<evidence type="ECO:0000259" key="1">
    <source>
        <dbReference type="Pfam" id="PF01869"/>
    </source>
</evidence>
<dbReference type="PANTHER" id="PTHR43190:SF3">
    <property type="entry name" value="N-ACETYL-D-GLUCOSAMINE KINASE"/>
    <property type="match status" value="1"/>
</dbReference>
<dbReference type="InterPro" id="IPR043129">
    <property type="entry name" value="ATPase_NBD"/>
</dbReference>
<gene>
    <name evidence="2" type="primary">nagK</name>
    <name evidence="2" type="ORF">MACH26_31540</name>
</gene>
<dbReference type="Gene3D" id="3.30.420.40">
    <property type="match status" value="2"/>
</dbReference>
<dbReference type="PANTHER" id="PTHR43190">
    <property type="entry name" value="N-ACETYL-D-GLUCOSAMINE KINASE"/>
    <property type="match status" value="1"/>
</dbReference>
<dbReference type="SUPFAM" id="SSF53067">
    <property type="entry name" value="Actin-like ATPase domain"/>
    <property type="match status" value="2"/>
</dbReference>
<accession>A0AA48HXD6</accession>
<evidence type="ECO:0000313" key="3">
    <source>
        <dbReference type="Proteomes" id="UP001333710"/>
    </source>
</evidence>
<dbReference type="AlphaFoldDB" id="A0AA48HXD6"/>
<dbReference type="Proteomes" id="UP001333710">
    <property type="component" value="Chromosome"/>
</dbReference>
<dbReference type="Pfam" id="PF01869">
    <property type="entry name" value="BcrAD_BadFG"/>
    <property type="match status" value="1"/>
</dbReference>
<organism evidence="2 3">
    <name type="scientific">Planctobacterium marinum</name>
    <dbReference type="NCBI Taxonomy" id="1631968"/>
    <lineage>
        <taxon>Bacteria</taxon>
        <taxon>Pseudomonadati</taxon>
        <taxon>Pseudomonadota</taxon>
        <taxon>Gammaproteobacteria</taxon>
        <taxon>Alteromonadales</taxon>
        <taxon>Alteromonadaceae</taxon>
        <taxon>Planctobacterium</taxon>
    </lineage>
</organism>
<dbReference type="KEGG" id="pmaw:MACH26_31540"/>
<dbReference type="InterPro" id="IPR052519">
    <property type="entry name" value="Euk-type_GlcNAc_Kinase"/>
</dbReference>
<dbReference type="CDD" id="cd24082">
    <property type="entry name" value="ASKHA_NBD_GspK-like"/>
    <property type="match status" value="1"/>
</dbReference>
<keyword evidence="3" id="KW-1185">Reference proteome</keyword>
<protein>
    <submittedName>
        <fullName evidence="2">ATPase</fullName>
    </submittedName>
</protein>